<evidence type="ECO:0000313" key="3">
    <source>
        <dbReference type="Proteomes" id="UP000245768"/>
    </source>
</evidence>
<feature type="compositionally biased region" description="Basic and acidic residues" evidence="1">
    <location>
        <begin position="60"/>
        <end position="85"/>
    </location>
</feature>
<feature type="compositionally biased region" description="Basic and acidic residues" evidence="1">
    <location>
        <begin position="144"/>
        <end position="169"/>
    </location>
</feature>
<protein>
    <recommendedName>
        <fullName evidence="4">CCHC-type domain-containing protein</fullName>
    </recommendedName>
</protein>
<feature type="compositionally biased region" description="Polar residues" evidence="1">
    <location>
        <begin position="133"/>
        <end position="142"/>
    </location>
</feature>
<evidence type="ECO:0008006" key="4">
    <source>
        <dbReference type="Google" id="ProtNLM"/>
    </source>
</evidence>
<proteinExistence type="predicted"/>
<dbReference type="InParanoid" id="A0A316YEB9"/>
<feature type="region of interest" description="Disordered" evidence="1">
    <location>
        <begin position="20"/>
        <end position="196"/>
    </location>
</feature>
<gene>
    <name evidence="2" type="ORF">FA10DRAFT_281710</name>
</gene>
<feature type="compositionally biased region" description="Polar residues" evidence="1">
    <location>
        <begin position="114"/>
        <end position="125"/>
    </location>
</feature>
<keyword evidence="3" id="KW-1185">Reference proteome</keyword>
<sequence>MSPTHPPLPRSHAVMEYEGIATDDDNLMGEQNRRARALESQQAGPQRHQLEGAQPSPLPHQDKTTHTLGKRPREEAAHADKERSAPCRPEGNTQPSRGQGTGGQGTGGSRGAPNRNNPSRASGATSLEEGRDSQTASQTVNTIEKCERRQDNVDKKESSHSRMERDRRQTQLSVESGRFSASGPGAQRPTRGHGPLQHLTPAHAWLMRDGRRVVDICFATRLQAASFGQIDSFTVEMGGGKTSLTLRRWKSGVCHSRGLITMKVTPEVDRGDNPHRVERKAYKDAVSALLKAFPVLSFVGAWRQAVEWTNGTVQYQPVMLLVVRRPVGFLLHMLPGFVNTSGVPVRGCDEAPADAIWFHLQFGGRKSFCRYCKTAIHGPEECPKILCNTCHERGHIAVACPRGGRKAGRRGRNNGRGGRA</sequence>
<name>A0A316YEB9_9BASI</name>
<reference evidence="2 3" key="1">
    <citation type="journal article" date="2018" name="Mol. Biol. Evol.">
        <title>Broad Genomic Sampling Reveals a Smut Pathogenic Ancestry of the Fungal Clade Ustilaginomycotina.</title>
        <authorList>
            <person name="Kijpornyongpan T."/>
            <person name="Mondo S.J."/>
            <person name="Barry K."/>
            <person name="Sandor L."/>
            <person name="Lee J."/>
            <person name="Lipzen A."/>
            <person name="Pangilinan J."/>
            <person name="LaButti K."/>
            <person name="Hainaut M."/>
            <person name="Henrissat B."/>
            <person name="Grigoriev I.V."/>
            <person name="Spatafora J.W."/>
            <person name="Aime M.C."/>
        </authorList>
    </citation>
    <scope>NUCLEOTIDE SEQUENCE [LARGE SCALE GENOMIC DNA]</scope>
    <source>
        <strain evidence="2 3">MCA 4198</strain>
    </source>
</reference>
<evidence type="ECO:0000313" key="2">
    <source>
        <dbReference type="EMBL" id="PWN87542.1"/>
    </source>
</evidence>
<dbReference type="AlphaFoldDB" id="A0A316YEB9"/>
<dbReference type="Proteomes" id="UP000245768">
    <property type="component" value="Unassembled WGS sequence"/>
</dbReference>
<dbReference type="GeneID" id="37045628"/>
<dbReference type="RefSeq" id="XP_025374740.1">
    <property type="nucleotide sequence ID" value="XM_025523712.1"/>
</dbReference>
<dbReference type="EMBL" id="KZ819640">
    <property type="protein sequence ID" value="PWN87542.1"/>
    <property type="molecule type" value="Genomic_DNA"/>
</dbReference>
<feature type="compositionally biased region" description="Gly residues" evidence="1">
    <location>
        <begin position="99"/>
        <end position="110"/>
    </location>
</feature>
<accession>A0A316YEB9</accession>
<organism evidence="2 3">
    <name type="scientific">Acaromyces ingoldii</name>
    <dbReference type="NCBI Taxonomy" id="215250"/>
    <lineage>
        <taxon>Eukaryota</taxon>
        <taxon>Fungi</taxon>
        <taxon>Dikarya</taxon>
        <taxon>Basidiomycota</taxon>
        <taxon>Ustilaginomycotina</taxon>
        <taxon>Exobasidiomycetes</taxon>
        <taxon>Exobasidiales</taxon>
        <taxon>Cryptobasidiaceae</taxon>
        <taxon>Acaromyces</taxon>
    </lineage>
</organism>
<evidence type="ECO:0000256" key="1">
    <source>
        <dbReference type="SAM" id="MobiDB-lite"/>
    </source>
</evidence>